<evidence type="ECO:0000256" key="3">
    <source>
        <dbReference type="ARBA" id="ARBA00010136"/>
    </source>
</evidence>
<feature type="domain" description="Aminopeptidase N-like N-terminal" evidence="15">
    <location>
        <begin position="131"/>
        <end position="302"/>
    </location>
</feature>
<evidence type="ECO:0000256" key="4">
    <source>
        <dbReference type="ARBA" id="ARBA00012564"/>
    </source>
</evidence>
<dbReference type="InterPro" id="IPR014782">
    <property type="entry name" value="Peptidase_M1_dom"/>
</dbReference>
<dbReference type="InterPro" id="IPR027268">
    <property type="entry name" value="Peptidase_M4/M1_CTD_sf"/>
</dbReference>
<dbReference type="PRINTS" id="PR00756">
    <property type="entry name" value="ALADIPTASE"/>
</dbReference>
<evidence type="ECO:0000256" key="10">
    <source>
        <dbReference type="ARBA" id="ARBA00023049"/>
    </source>
</evidence>
<dbReference type="GO" id="GO:0008237">
    <property type="term" value="F:metallopeptidase activity"/>
    <property type="evidence" value="ECO:0007669"/>
    <property type="project" value="UniProtKB-KW"/>
</dbReference>
<dbReference type="OrthoDB" id="100605at2"/>
<dbReference type="InterPro" id="IPR042097">
    <property type="entry name" value="Aminopeptidase_N-like_N_sf"/>
</dbReference>
<comment type="cofactor">
    <cofactor evidence="2">
        <name>Zn(2+)</name>
        <dbReference type="ChEBI" id="CHEBI:29105"/>
    </cofactor>
</comment>
<name>A0A7K0BS07_9ACTN</name>
<dbReference type="SUPFAM" id="SSF55486">
    <property type="entry name" value="Metalloproteases ('zincins'), catalytic domain"/>
    <property type="match status" value="1"/>
</dbReference>
<gene>
    <name evidence="16" type="ORF">ACRB68_19870</name>
</gene>
<dbReference type="EC" id="3.4.11.2" evidence="4"/>
<evidence type="ECO:0000313" key="16">
    <source>
        <dbReference type="EMBL" id="MQY03941.1"/>
    </source>
</evidence>
<reference evidence="16 17" key="1">
    <citation type="submission" date="2019-10" db="EMBL/GenBank/DDBJ databases">
        <title>Actinomadura rubteroloni sp. nov. and Actinomadura macrotermitis sp. nov., isolated from the gut of fungus growing-termite Macrotermes natalensis.</title>
        <authorList>
            <person name="Benndorf R."/>
            <person name="Martin K."/>
            <person name="Kuefner M."/>
            <person name="De Beer W."/>
            <person name="Kaster A.-K."/>
            <person name="Vollmers J."/>
            <person name="Poulsen M."/>
            <person name="Beemelmanns C."/>
        </authorList>
    </citation>
    <scope>NUCLEOTIDE SEQUENCE [LARGE SCALE GENOMIC DNA]</scope>
    <source>
        <strain evidence="16 17">RB68</strain>
    </source>
</reference>
<organism evidence="16 17">
    <name type="scientific">Actinomadura macrotermitis</name>
    <dbReference type="NCBI Taxonomy" id="2585200"/>
    <lineage>
        <taxon>Bacteria</taxon>
        <taxon>Bacillati</taxon>
        <taxon>Actinomycetota</taxon>
        <taxon>Actinomycetes</taxon>
        <taxon>Streptosporangiales</taxon>
        <taxon>Thermomonosporaceae</taxon>
        <taxon>Actinomadura</taxon>
    </lineage>
</organism>
<evidence type="ECO:0000313" key="17">
    <source>
        <dbReference type="Proteomes" id="UP000487268"/>
    </source>
</evidence>
<dbReference type="Proteomes" id="UP000487268">
    <property type="component" value="Unassembled WGS sequence"/>
</dbReference>
<dbReference type="EMBL" id="WEGH01000001">
    <property type="protein sequence ID" value="MQY03941.1"/>
    <property type="molecule type" value="Genomic_DNA"/>
</dbReference>
<dbReference type="InterPro" id="IPR050344">
    <property type="entry name" value="Peptidase_M1_aminopeptidases"/>
</dbReference>
<evidence type="ECO:0000256" key="6">
    <source>
        <dbReference type="ARBA" id="ARBA00022670"/>
    </source>
</evidence>
<evidence type="ECO:0000259" key="14">
    <source>
        <dbReference type="Pfam" id="PF01433"/>
    </source>
</evidence>
<keyword evidence="7" id="KW-0479">Metal-binding</keyword>
<evidence type="ECO:0000256" key="1">
    <source>
        <dbReference type="ARBA" id="ARBA00000098"/>
    </source>
</evidence>
<dbReference type="InterPro" id="IPR001930">
    <property type="entry name" value="Peptidase_M1"/>
</dbReference>
<keyword evidence="8" id="KW-0378">Hydrolase</keyword>
<feature type="region of interest" description="Disordered" evidence="13">
    <location>
        <begin position="1"/>
        <end position="113"/>
    </location>
</feature>
<evidence type="ECO:0000256" key="5">
    <source>
        <dbReference type="ARBA" id="ARBA00015611"/>
    </source>
</evidence>
<sequence>MVAAGSAAAATPEPDLRVPADGGATSCEHPPLLEAPAPPLGTGHAHRRLAVPPPDVPALARPGAVGTDTPRSAGTALDDCVRPLAPTAPSPSPSAKTPGAAAEPHLAGKPGKAGIGDPYFTSAGNGGYDVTHYDVALKYLGASGAVEAAVTITARATEDLSRFDLDYRGPKITSTTVNGRPAAARRDGAELVLTPAATLPAGSVFTTAVRYAGRPGPIRSSAYGDYGWVPTGDGALVVSEPDGAPTWLPVNDHPSDKATYTFHLRVPKGLQALASGRPVQTVRRGAFTDYEWAETAPMASYLAMIAIGRFAVRQTKAGPTPVITAVDPRFAKHGARLQRDTVAALKWERGLFGRYPFATAGGIVDDPRLDYALETQERPVYAGFAPDDSFVVHELAHQWFGNSVSLDRWQDIWLNEGIATYTEWLWQEHNGTDTAKAVFQRYYRQPAKSPIFNPPAGRPGRTDLFGYSVYVRGAMALQALRDRIGDKRFFAVLRTWAAEHAYGNAGTADFVALAEKVSGKRLGTLFDQWLYQKGKPKKW</sequence>
<dbReference type="Pfam" id="PF01433">
    <property type="entry name" value="Peptidase_M1"/>
    <property type="match status" value="1"/>
</dbReference>
<keyword evidence="6" id="KW-0645">Protease</keyword>
<dbReference type="PANTHER" id="PTHR11533">
    <property type="entry name" value="PROTEASE M1 ZINC METALLOPROTEASE"/>
    <property type="match status" value="1"/>
</dbReference>
<accession>A0A7K0BS07</accession>
<evidence type="ECO:0000256" key="12">
    <source>
        <dbReference type="ARBA" id="ARBA00031533"/>
    </source>
</evidence>
<evidence type="ECO:0000256" key="7">
    <source>
        <dbReference type="ARBA" id="ARBA00022723"/>
    </source>
</evidence>
<keyword evidence="10" id="KW-0482">Metalloprotease</keyword>
<dbReference type="GO" id="GO:0006508">
    <property type="term" value="P:proteolysis"/>
    <property type="evidence" value="ECO:0007669"/>
    <property type="project" value="UniProtKB-KW"/>
</dbReference>
<evidence type="ECO:0000259" key="15">
    <source>
        <dbReference type="Pfam" id="PF17900"/>
    </source>
</evidence>
<dbReference type="Gene3D" id="1.10.390.10">
    <property type="entry name" value="Neutral Protease Domain 2"/>
    <property type="match status" value="1"/>
</dbReference>
<comment type="similarity">
    <text evidence="3">Belongs to the peptidase M1 family.</text>
</comment>
<dbReference type="AlphaFoldDB" id="A0A7K0BS07"/>
<evidence type="ECO:0000256" key="11">
    <source>
        <dbReference type="ARBA" id="ARBA00029811"/>
    </source>
</evidence>
<feature type="compositionally biased region" description="Low complexity" evidence="13">
    <location>
        <begin position="1"/>
        <end position="10"/>
    </location>
</feature>
<feature type="domain" description="Peptidase M1 membrane alanine aminopeptidase" evidence="14">
    <location>
        <begin position="390"/>
        <end position="529"/>
    </location>
</feature>
<dbReference type="PANTHER" id="PTHR11533:SF297">
    <property type="entry name" value="AMINOPEPTIDASE N"/>
    <property type="match status" value="1"/>
</dbReference>
<dbReference type="SUPFAM" id="SSF63737">
    <property type="entry name" value="Leukotriene A4 hydrolase N-terminal domain"/>
    <property type="match status" value="1"/>
</dbReference>
<keyword evidence="9" id="KW-0862">Zinc</keyword>
<dbReference type="Pfam" id="PF17900">
    <property type="entry name" value="Peptidase_M1_N"/>
    <property type="match status" value="1"/>
</dbReference>
<dbReference type="GO" id="GO:0008270">
    <property type="term" value="F:zinc ion binding"/>
    <property type="evidence" value="ECO:0007669"/>
    <property type="project" value="InterPro"/>
</dbReference>
<dbReference type="GO" id="GO:0016285">
    <property type="term" value="F:alanyl aminopeptidase activity"/>
    <property type="evidence" value="ECO:0007669"/>
    <property type="project" value="UniProtKB-EC"/>
</dbReference>
<evidence type="ECO:0000256" key="9">
    <source>
        <dbReference type="ARBA" id="ARBA00022833"/>
    </source>
</evidence>
<protein>
    <recommendedName>
        <fullName evidence="5">Aminopeptidase N</fullName>
        <ecNumber evidence="4">3.4.11.2</ecNumber>
    </recommendedName>
    <alternativeName>
        <fullName evidence="11">Alanine aminopeptidase</fullName>
    </alternativeName>
    <alternativeName>
        <fullName evidence="12">Lysyl aminopeptidase</fullName>
    </alternativeName>
</protein>
<dbReference type="InterPro" id="IPR045357">
    <property type="entry name" value="Aminopeptidase_N-like_N"/>
</dbReference>
<keyword evidence="17" id="KW-1185">Reference proteome</keyword>
<comment type="caution">
    <text evidence="16">The sequence shown here is derived from an EMBL/GenBank/DDBJ whole genome shotgun (WGS) entry which is preliminary data.</text>
</comment>
<evidence type="ECO:0000256" key="2">
    <source>
        <dbReference type="ARBA" id="ARBA00001947"/>
    </source>
</evidence>
<comment type="catalytic activity">
    <reaction evidence="1">
        <text>Release of an N-terminal amino acid, Xaa-|-Yaa- from a peptide, amide or arylamide. Xaa is preferably Ala, but may be most amino acids including Pro (slow action). When a terminal hydrophobic residue is followed by a prolyl residue, the two may be released as an intact Xaa-Pro dipeptide.</text>
        <dbReference type="EC" id="3.4.11.2"/>
    </reaction>
</comment>
<dbReference type="CDD" id="cd09603">
    <property type="entry name" value="M1_APN_like"/>
    <property type="match status" value="1"/>
</dbReference>
<evidence type="ECO:0000256" key="13">
    <source>
        <dbReference type="SAM" id="MobiDB-lite"/>
    </source>
</evidence>
<feature type="compositionally biased region" description="Low complexity" evidence="13">
    <location>
        <begin position="93"/>
        <end position="102"/>
    </location>
</feature>
<evidence type="ECO:0000256" key="8">
    <source>
        <dbReference type="ARBA" id="ARBA00022801"/>
    </source>
</evidence>
<dbReference type="Gene3D" id="2.60.40.1730">
    <property type="entry name" value="tricorn interacting facor f3 domain"/>
    <property type="match status" value="1"/>
</dbReference>
<proteinExistence type="inferred from homology"/>